<feature type="transmembrane region" description="Helical" evidence="1">
    <location>
        <begin position="6"/>
        <end position="27"/>
    </location>
</feature>
<keyword evidence="1" id="KW-0472">Membrane</keyword>
<dbReference type="InterPro" id="IPR009554">
    <property type="entry name" value="Phageshock_PspB"/>
</dbReference>
<dbReference type="Pfam" id="PF06667">
    <property type="entry name" value="PspB"/>
    <property type="match status" value="1"/>
</dbReference>
<dbReference type="RefSeq" id="WP_380887708.1">
    <property type="nucleotide sequence ID" value="NZ_JBHUDY010000001.1"/>
</dbReference>
<evidence type="ECO:0000313" key="3">
    <source>
        <dbReference type="Proteomes" id="UP001597115"/>
    </source>
</evidence>
<keyword evidence="1" id="KW-0812">Transmembrane</keyword>
<proteinExistence type="predicted"/>
<protein>
    <submittedName>
        <fullName evidence="2">Envelope stress response membrane protein PspB</fullName>
    </submittedName>
</protein>
<dbReference type="NCBIfam" id="TIGR02976">
    <property type="entry name" value="phageshock_pspB"/>
    <property type="match status" value="1"/>
</dbReference>
<name>A0ABW4I0W8_9SPHN</name>
<gene>
    <name evidence="2" type="primary">pspB</name>
    <name evidence="2" type="ORF">ACFSCW_05525</name>
</gene>
<comment type="caution">
    <text evidence="2">The sequence shown here is derived from an EMBL/GenBank/DDBJ whole genome shotgun (WGS) entry which is preliminary data.</text>
</comment>
<reference evidence="3" key="1">
    <citation type="journal article" date="2019" name="Int. J. Syst. Evol. Microbiol.">
        <title>The Global Catalogue of Microorganisms (GCM) 10K type strain sequencing project: providing services to taxonomists for standard genome sequencing and annotation.</title>
        <authorList>
            <consortium name="The Broad Institute Genomics Platform"/>
            <consortium name="The Broad Institute Genome Sequencing Center for Infectious Disease"/>
            <person name="Wu L."/>
            <person name="Ma J."/>
        </authorList>
    </citation>
    <scope>NUCLEOTIDE SEQUENCE [LARGE SCALE GENOMIC DNA]</scope>
    <source>
        <strain evidence="3">CGMCC 1.16275</strain>
    </source>
</reference>
<dbReference type="EMBL" id="JBHUDY010000001">
    <property type="protein sequence ID" value="MFD1611260.1"/>
    <property type="molecule type" value="Genomic_DNA"/>
</dbReference>
<organism evidence="2 3">
    <name type="scientific">Sphingomonas tabacisoli</name>
    <dbReference type="NCBI Taxonomy" id="2249466"/>
    <lineage>
        <taxon>Bacteria</taxon>
        <taxon>Pseudomonadati</taxon>
        <taxon>Pseudomonadota</taxon>
        <taxon>Alphaproteobacteria</taxon>
        <taxon>Sphingomonadales</taxon>
        <taxon>Sphingomonadaceae</taxon>
        <taxon>Sphingomonas</taxon>
    </lineage>
</organism>
<accession>A0ABW4I0W8</accession>
<evidence type="ECO:0000256" key="1">
    <source>
        <dbReference type="SAM" id="Phobius"/>
    </source>
</evidence>
<keyword evidence="3" id="KW-1185">Reference proteome</keyword>
<dbReference type="Proteomes" id="UP001597115">
    <property type="component" value="Unassembled WGS sequence"/>
</dbReference>
<evidence type="ECO:0000313" key="2">
    <source>
        <dbReference type="EMBL" id="MFD1611260.1"/>
    </source>
</evidence>
<sequence length="91" mass="10655">MDDIVVPVLVCGILFIGLPWIILHYITQWKKSGSISREDENLLDELYETARRLDDRLHSIERIIAADHPELETRRPAPELPRADIRQIREN</sequence>
<keyword evidence="1" id="KW-1133">Transmembrane helix</keyword>